<evidence type="ECO:0000256" key="11">
    <source>
        <dbReference type="ARBA" id="ARBA00023054"/>
    </source>
</evidence>
<sequence>MKDRSSTPPLHVHVDENTPVHVHIKKLPKPSATSSQKSHKRGMKGDTVNVRRSVRVKTKVPWMPPGKSSARPVGCKWEVKMQKGERQMAKRFLEERKEELEEVANELAETEHENTVLRHNIERMKEEKDYTILQKKHLQQEKECLMSKLVEAEMDGAAAAKQVMALKDTIGKLKTEKQMTCTDINTLTRQKELLLQKLSTFEETNRTLRDLLREQHCKEDSERLMEQQGALLKRLAEADSEKARLLLLLQDKDKEVEELLQEIQCEKAQAKTASELSKSMESMRGHLQAQLRSKEAENSRLCMQIKNLERSGNQHKAEVEAIMEQLKELKQKGDRDKESLKKAIRAQKERAEKSEEYAEQLHVQLADKDLYVAEALSTLESWRSRYNQVVKDKGDLELEIIVLNDRVTDLVNQQQTLEEKMREDRDSLVERLHRQTAEYSAFKLENERLKASFAPMEDKLNQAHLEVQPSRARVHLAFYQCNANFIDFCFFLPGLYLQNAFILEIFV</sequence>
<evidence type="ECO:0000256" key="1">
    <source>
        <dbReference type="ARBA" id="ARBA00004114"/>
    </source>
</evidence>
<keyword evidence="13" id="KW-0206">Cytoskeleton</keyword>
<evidence type="ECO:0000256" key="19">
    <source>
        <dbReference type="SAM" id="Coils"/>
    </source>
</evidence>
<evidence type="ECO:0000256" key="17">
    <source>
        <dbReference type="ARBA" id="ARBA00041830"/>
    </source>
</evidence>
<keyword evidence="9" id="KW-0282">Flagellum</keyword>
<evidence type="ECO:0000256" key="8">
    <source>
        <dbReference type="ARBA" id="ARBA00022782"/>
    </source>
</evidence>
<reference evidence="21" key="1">
    <citation type="submission" date="2025-08" db="UniProtKB">
        <authorList>
            <consortium name="Ensembl"/>
        </authorList>
    </citation>
    <scope>IDENTIFICATION</scope>
</reference>
<keyword evidence="10" id="KW-0744">Spermatogenesis</keyword>
<evidence type="ECO:0000256" key="18">
    <source>
        <dbReference type="ARBA" id="ARBA00043200"/>
    </source>
</evidence>
<dbReference type="PANTHER" id="PTHR23162:SF8">
    <property type="entry name" value="OUTER DENSE FIBER PROTEIN 2"/>
    <property type="match status" value="1"/>
</dbReference>
<evidence type="ECO:0000256" key="20">
    <source>
        <dbReference type="SAM" id="MobiDB-lite"/>
    </source>
</evidence>
<dbReference type="GO" id="GO:0000922">
    <property type="term" value="C:spindle pole"/>
    <property type="evidence" value="ECO:0007669"/>
    <property type="project" value="UniProtKB-SubCell"/>
</dbReference>
<evidence type="ECO:0000256" key="12">
    <source>
        <dbReference type="ARBA" id="ARBA00023069"/>
    </source>
</evidence>
<keyword evidence="11 19" id="KW-0175">Coiled coil</keyword>
<dbReference type="GO" id="GO:0030154">
    <property type="term" value="P:cell differentiation"/>
    <property type="evidence" value="ECO:0007669"/>
    <property type="project" value="UniProtKB-KW"/>
</dbReference>
<proteinExistence type="inferred from homology"/>
<accession>A0A2K5KAY3</accession>
<evidence type="ECO:0000256" key="7">
    <source>
        <dbReference type="ARBA" id="ARBA00022701"/>
    </source>
</evidence>
<dbReference type="GO" id="GO:0005813">
    <property type="term" value="C:centrosome"/>
    <property type="evidence" value="ECO:0007669"/>
    <property type="project" value="TreeGrafter"/>
</dbReference>
<keyword evidence="12" id="KW-0969">Cilium</keyword>
<evidence type="ECO:0000256" key="3">
    <source>
        <dbReference type="ARBA" id="ARBA00004647"/>
    </source>
</evidence>
<keyword evidence="7" id="KW-0493">Microtubule</keyword>
<dbReference type="GO" id="GO:0005874">
    <property type="term" value="C:microtubule"/>
    <property type="evidence" value="ECO:0007669"/>
    <property type="project" value="UniProtKB-KW"/>
</dbReference>
<evidence type="ECO:0000256" key="5">
    <source>
        <dbReference type="ARBA" id="ARBA00022473"/>
    </source>
</evidence>
<dbReference type="GO" id="GO:1902017">
    <property type="term" value="P:regulation of cilium assembly"/>
    <property type="evidence" value="ECO:0007669"/>
    <property type="project" value="TreeGrafter"/>
</dbReference>
<comment type="subcellular location">
    <subcellularLocation>
        <location evidence="2">Cell projection</location>
        <location evidence="2">Cilium</location>
        <location evidence="2">Flagellum</location>
    </subcellularLocation>
    <subcellularLocation>
        <location evidence="1">Cytoplasm</location>
        <location evidence="1">Cytoskeleton</location>
        <location evidence="1">Microtubule organizing center</location>
        <location evidence="1">Centrosome</location>
        <location evidence="1">Centriole</location>
    </subcellularLocation>
    <subcellularLocation>
        <location evidence="3">Cytoplasm</location>
        <location evidence="3">Cytoskeleton</location>
        <location evidence="3">Spindle pole</location>
    </subcellularLocation>
</comment>
<reference evidence="21" key="2">
    <citation type="submission" date="2025-09" db="UniProtKB">
        <authorList>
            <consortium name="Ensembl"/>
        </authorList>
    </citation>
    <scope>IDENTIFICATION</scope>
</reference>
<evidence type="ECO:0000256" key="9">
    <source>
        <dbReference type="ARBA" id="ARBA00022846"/>
    </source>
</evidence>
<evidence type="ECO:0000256" key="6">
    <source>
        <dbReference type="ARBA" id="ARBA00022490"/>
    </source>
</evidence>
<evidence type="ECO:0000256" key="2">
    <source>
        <dbReference type="ARBA" id="ARBA00004230"/>
    </source>
</evidence>
<evidence type="ECO:0000313" key="21">
    <source>
        <dbReference type="Ensembl" id="ENSCANP00000038247.1"/>
    </source>
</evidence>
<evidence type="ECO:0000256" key="4">
    <source>
        <dbReference type="ARBA" id="ARBA00009316"/>
    </source>
</evidence>
<name>A0A2K5KAY3_COLAP</name>
<keyword evidence="5" id="KW-0217">Developmental protein</keyword>
<dbReference type="PANTHER" id="PTHR23162">
    <property type="entry name" value="OUTER DENSE FIBER OF SPERM TAILS 2"/>
    <property type="match status" value="1"/>
</dbReference>
<organism evidence="21 22">
    <name type="scientific">Colobus angolensis palliatus</name>
    <name type="common">Peters' Angolan colobus</name>
    <dbReference type="NCBI Taxonomy" id="336983"/>
    <lineage>
        <taxon>Eukaryota</taxon>
        <taxon>Metazoa</taxon>
        <taxon>Chordata</taxon>
        <taxon>Craniata</taxon>
        <taxon>Vertebrata</taxon>
        <taxon>Euteleostomi</taxon>
        <taxon>Mammalia</taxon>
        <taxon>Eutheria</taxon>
        <taxon>Euarchontoglires</taxon>
        <taxon>Primates</taxon>
        <taxon>Haplorrhini</taxon>
        <taxon>Catarrhini</taxon>
        <taxon>Cercopithecidae</taxon>
        <taxon>Colobinae</taxon>
        <taxon>Colobus</taxon>
    </lineage>
</organism>
<evidence type="ECO:0000256" key="16">
    <source>
        <dbReference type="ARBA" id="ARBA00040458"/>
    </source>
</evidence>
<evidence type="ECO:0000256" key="13">
    <source>
        <dbReference type="ARBA" id="ARBA00023212"/>
    </source>
</evidence>
<dbReference type="Proteomes" id="UP000233080">
    <property type="component" value="Unassembled WGS sequence"/>
</dbReference>
<feature type="coiled-coil region" evidence="19">
    <location>
        <begin position="86"/>
        <end position="155"/>
    </location>
</feature>
<keyword evidence="6" id="KW-0963">Cytoplasm</keyword>
<dbReference type="Ensembl" id="ENSCANT00000061503.1">
    <property type="protein sequence ID" value="ENSCANP00000038247.1"/>
    <property type="gene ID" value="ENSCANG00000042741.1"/>
</dbReference>
<keyword evidence="8" id="KW-0221">Differentiation</keyword>
<dbReference type="AlphaFoldDB" id="A0A2K5KAY3"/>
<comment type="function">
    <text evidence="15">Seems to be a major component of sperm tail outer dense fibers (ODF). ODFs are filamentous structures located on the outside of the axoneme in the midpiece and principal piece of the mammalian sperm tail and may help to maintain the passive elastic structures and elastic recoil of the sperm tail. May have a modulating influence on sperm motility. Functions as a general scaffold protein that is specifically localized at the distal/subdistal appendages of mother centrioles. Component of the centrosome matrix required for the localization of PLK1 and NIN to the centrosomes. Required for the formation and/or maintenance of normal CETN1 assembly.</text>
</comment>
<evidence type="ECO:0000256" key="14">
    <source>
        <dbReference type="ARBA" id="ARBA00023273"/>
    </source>
</evidence>
<evidence type="ECO:0000313" key="22">
    <source>
        <dbReference type="Proteomes" id="UP000233080"/>
    </source>
</evidence>
<protein>
    <recommendedName>
        <fullName evidence="16">Outer dense fiber protein 2</fullName>
    </recommendedName>
    <alternativeName>
        <fullName evidence="17">Cenexin</fullName>
    </alternativeName>
    <alternativeName>
        <fullName evidence="18">Outer dense fiber of sperm tails protein 2</fullName>
    </alternativeName>
</protein>
<feature type="region of interest" description="Disordered" evidence="20">
    <location>
        <begin position="330"/>
        <end position="353"/>
    </location>
</feature>
<dbReference type="GO" id="GO:0005814">
    <property type="term" value="C:centriole"/>
    <property type="evidence" value="ECO:0007669"/>
    <property type="project" value="UniProtKB-SubCell"/>
</dbReference>
<dbReference type="InterPro" id="IPR026099">
    <property type="entry name" value="Odf2-rel"/>
</dbReference>
<evidence type="ECO:0000256" key="15">
    <source>
        <dbReference type="ARBA" id="ARBA00037601"/>
    </source>
</evidence>
<comment type="similarity">
    <text evidence="4">Belongs to the ODF2 family.</text>
</comment>
<dbReference type="GO" id="GO:0007283">
    <property type="term" value="P:spermatogenesis"/>
    <property type="evidence" value="ECO:0007669"/>
    <property type="project" value="UniProtKB-KW"/>
</dbReference>
<keyword evidence="14" id="KW-0966">Cell projection</keyword>
<dbReference type="GO" id="GO:0031514">
    <property type="term" value="C:motile cilium"/>
    <property type="evidence" value="ECO:0007669"/>
    <property type="project" value="UniProtKB-SubCell"/>
</dbReference>
<feature type="region of interest" description="Disordered" evidence="20">
    <location>
        <begin position="27"/>
        <end position="46"/>
    </location>
</feature>
<evidence type="ECO:0000256" key="10">
    <source>
        <dbReference type="ARBA" id="ARBA00022871"/>
    </source>
</evidence>
<keyword evidence="22" id="KW-1185">Reference proteome</keyword>